<feature type="transmembrane region" description="Helical" evidence="2">
    <location>
        <begin position="28"/>
        <end position="56"/>
    </location>
</feature>
<dbReference type="InterPro" id="IPR015396">
    <property type="entry name" value="FadE_C"/>
</dbReference>
<evidence type="ECO:0000256" key="2">
    <source>
        <dbReference type="SAM" id="Phobius"/>
    </source>
</evidence>
<dbReference type="GO" id="GO:0070991">
    <property type="term" value="F:medium-chain fatty acyl-CoA dehydrogenase activity"/>
    <property type="evidence" value="ECO:0007669"/>
    <property type="project" value="UniProtKB-EC"/>
</dbReference>
<dbReference type="Gene3D" id="1.10.540.10">
    <property type="entry name" value="Acyl-CoA dehydrogenase/oxidase, N-terminal domain"/>
    <property type="match status" value="1"/>
</dbReference>
<dbReference type="OrthoDB" id="9802447at2"/>
<evidence type="ECO:0000256" key="1">
    <source>
        <dbReference type="ARBA" id="ARBA00012033"/>
    </source>
</evidence>
<evidence type="ECO:0000259" key="3">
    <source>
        <dbReference type="Pfam" id="PF02771"/>
    </source>
</evidence>
<dbReference type="InterPro" id="IPR037069">
    <property type="entry name" value="AcylCoA_DH/ox_N_sf"/>
</dbReference>
<organism evidence="5 6">
    <name type="scientific">Dichelobacter nodosus (strain VCS1703A)</name>
    <dbReference type="NCBI Taxonomy" id="246195"/>
    <lineage>
        <taxon>Bacteria</taxon>
        <taxon>Pseudomonadati</taxon>
        <taxon>Pseudomonadota</taxon>
        <taxon>Gammaproteobacteria</taxon>
        <taxon>Cardiobacteriales</taxon>
        <taxon>Cardiobacteriaceae</taxon>
        <taxon>Dichelobacter</taxon>
    </lineage>
</organism>
<evidence type="ECO:0000313" key="6">
    <source>
        <dbReference type="Proteomes" id="UP000000248"/>
    </source>
</evidence>
<dbReference type="RefSeq" id="WP_012031246.1">
    <property type="nucleotide sequence ID" value="NC_009446.1"/>
</dbReference>
<dbReference type="HOGENOM" id="CLU_460601_0_0_6"/>
<dbReference type="SUPFAM" id="SSF56645">
    <property type="entry name" value="Acyl-CoA dehydrogenase NM domain-like"/>
    <property type="match status" value="1"/>
</dbReference>
<dbReference type="Pfam" id="PF09317">
    <property type="entry name" value="ACDH_C"/>
    <property type="match status" value="1"/>
</dbReference>
<dbReference type="AlphaFoldDB" id="A5EY58"/>
<dbReference type="GO" id="GO:0050660">
    <property type="term" value="F:flavin adenine dinucleotide binding"/>
    <property type="evidence" value="ECO:0007669"/>
    <property type="project" value="InterPro"/>
</dbReference>
<reference evidence="5 6" key="1">
    <citation type="journal article" date="2007" name="Nat. Biotechnol.">
        <title>Genome sequence and identification of candidate vaccine antigens from the animal pathogen Dichelobacter nodosus.</title>
        <authorList>
            <person name="Myers G.S."/>
            <person name="Parker D."/>
            <person name="Al-Hasani K."/>
            <person name="Kennan R.M."/>
            <person name="Seemann T."/>
            <person name="Ren Q."/>
            <person name="Badger J.H."/>
            <person name="Selengut J.D."/>
            <person name="Deboy R.T."/>
            <person name="Tettelin H."/>
            <person name="Boyce J.D."/>
            <person name="McCarl V.P."/>
            <person name="Han X."/>
            <person name="Nelson W.C."/>
            <person name="Madupu R."/>
            <person name="Mohamoud Y."/>
            <person name="Holley T."/>
            <person name="Fedorova N."/>
            <person name="Khouri H."/>
            <person name="Bottomley S.P."/>
            <person name="Whittington R.J."/>
            <person name="Adler B."/>
            <person name="Songer J.G."/>
            <person name="Rood J.I."/>
            <person name="Paulsen I.T."/>
        </authorList>
    </citation>
    <scope>NUCLEOTIDE SEQUENCE [LARGE SCALE GENOMIC DNA]</scope>
    <source>
        <strain evidence="5 6">VCS1703A</strain>
    </source>
</reference>
<dbReference type="Pfam" id="PF02771">
    <property type="entry name" value="Acyl-CoA_dh_N"/>
    <property type="match status" value="1"/>
</dbReference>
<dbReference type="KEGG" id="dno:DNO_0930"/>
<evidence type="ECO:0000313" key="5">
    <source>
        <dbReference type="EMBL" id="ABQ14234.1"/>
    </source>
</evidence>
<keyword evidence="6" id="KW-1185">Reference proteome</keyword>
<gene>
    <name evidence="5" type="ordered locus">DNO_0930</name>
</gene>
<dbReference type="EMBL" id="CP000513">
    <property type="protein sequence ID" value="ABQ14234.1"/>
    <property type="molecule type" value="Genomic_DNA"/>
</dbReference>
<dbReference type="eggNOG" id="COG0101">
    <property type="taxonomic scope" value="Bacteria"/>
</dbReference>
<dbReference type="GO" id="GO:0033539">
    <property type="term" value="P:fatty acid beta-oxidation using acyl-CoA dehydrogenase"/>
    <property type="evidence" value="ECO:0007669"/>
    <property type="project" value="InterPro"/>
</dbReference>
<keyword evidence="2" id="KW-1133">Transmembrane helix</keyword>
<name>A5EY58_DICNV</name>
<feature type="domain" description="Acyl-CoA dehydrogenase/oxidase N-terminal" evidence="3">
    <location>
        <begin position="109"/>
        <end position="194"/>
    </location>
</feature>
<dbReference type="InterPro" id="IPR009100">
    <property type="entry name" value="AcylCoA_DH/oxidase_NM_dom_sf"/>
</dbReference>
<keyword evidence="2" id="KW-0472">Membrane</keyword>
<accession>A5EY58</accession>
<dbReference type="EC" id="1.3.8.7" evidence="1"/>
<proteinExistence type="predicted"/>
<dbReference type="InterPro" id="IPR013786">
    <property type="entry name" value="AcylCoA_DH/ox_N"/>
</dbReference>
<protein>
    <recommendedName>
        <fullName evidence="1">medium-chain acyl-CoA dehydrogenase</fullName>
        <ecNumber evidence="1">1.3.8.7</ecNumber>
    </recommendedName>
</protein>
<dbReference type="Proteomes" id="UP000000248">
    <property type="component" value="Chromosome"/>
</dbReference>
<feature type="domain" description="Acyl-CoA dehydrogenase C-terminal bacterial-type" evidence="4">
    <location>
        <begin position="320"/>
        <end position="589"/>
    </location>
</feature>
<dbReference type="STRING" id="246195.DNO_0930"/>
<keyword evidence="2" id="KW-0812">Transmembrane</keyword>
<evidence type="ECO:0000259" key="4">
    <source>
        <dbReference type="Pfam" id="PF09317"/>
    </source>
</evidence>
<sequence length="592" mass="65108">MTFIFAFFILIAGITLLAYCGAPLWGWAVGLAILATIINSTLVLLLSLAICAAIALPMLREKIRPYLFPRLKKYCPVITESEQKQLADAVYTGWEKDLFNGTIESAPAAQTALTEAERAFLAQETEELCALLDETEIAQQQSLSKAAQKYIEEHGFQALTIAKERGGRGFSTTAAAHIMAKIASHSPSALLYINADRATVRWGMSQTALYLSSAWASMATARHGQKFEDELADIAGLTYQLRALQAAAPAAQNQNTLTLIGQAQGQSLLTALIERSLALQTLASTEMLCTPLNHFHHVLPHFHLSQKPELTALSELIGQHDFWLEESQAISQQQDLTLEKVLFRHARQFLRHYGRSVVLGITHGKGFKAPAPFVPELFPYYAQLTRLAASFALIKDVAVISRAIDDNPRFLKHATTAFAALYRARATLAFWQNNGAVTDELALAQYGLTTALFAAENAIYAMIEAFSCRKMVFLMKCLCFPLGRRQKCPSHALILACAQAVENNAVSLKNLTQELYLGDEKTNPAVATVHSALKTLQTAAAAEYAIHQAHKAGTLTAQTFTARVDEACDKDVISEQMRQEVFEAQRLMKSMN</sequence>